<dbReference type="STRING" id="10195.A0A3M7QLL9"/>
<dbReference type="Proteomes" id="UP000276133">
    <property type="component" value="Unassembled WGS sequence"/>
</dbReference>
<dbReference type="AlphaFoldDB" id="A0A3M7QLL9"/>
<dbReference type="InterPro" id="IPR041212">
    <property type="entry name" value="Vta1_C"/>
</dbReference>
<comment type="similarity">
    <text evidence="3">Belongs to the VTA1 family.</text>
</comment>
<dbReference type="GO" id="GO:0005771">
    <property type="term" value="C:multivesicular body"/>
    <property type="evidence" value="ECO:0007669"/>
    <property type="project" value="TreeGrafter"/>
</dbReference>
<keyword evidence="8" id="KW-0472">Membrane</keyword>
<dbReference type="OrthoDB" id="391137at2759"/>
<dbReference type="PANTHER" id="PTHR46009">
    <property type="entry name" value="VACUOLAR PROTEIN SORTING-ASSOCIATED PROTEIN VTA1 HOMOLOG"/>
    <property type="match status" value="1"/>
</dbReference>
<feature type="region of interest" description="Disordered" evidence="9">
    <location>
        <begin position="179"/>
        <end position="206"/>
    </location>
</feature>
<feature type="domain" description="Vta1/callose synthase N-terminal" evidence="10">
    <location>
        <begin position="14"/>
        <end position="155"/>
    </location>
</feature>
<evidence type="ECO:0000256" key="9">
    <source>
        <dbReference type="SAM" id="MobiDB-lite"/>
    </source>
</evidence>
<dbReference type="InterPro" id="IPR023175">
    <property type="entry name" value="Vta1/CALS_N_sf"/>
</dbReference>
<evidence type="ECO:0000256" key="2">
    <source>
        <dbReference type="ARBA" id="ARBA00004496"/>
    </source>
</evidence>
<protein>
    <submittedName>
        <fullName evidence="12">Vacuolar sorting-associated VTA1-like protein</fullName>
    </submittedName>
</protein>
<evidence type="ECO:0000256" key="4">
    <source>
        <dbReference type="ARBA" id="ARBA00022448"/>
    </source>
</evidence>
<evidence type="ECO:0000259" key="10">
    <source>
        <dbReference type="Pfam" id="PF04652"/>
    </source>
</evidence>
<keyword evidence="13" id="KW-1185">Reference proteome</keyword>
<evidence type="ECO:0000256" key="5">
    <source>
        <dbReference type="ARBA" id="ARBA00022490"/>
    </source>
</evidence>
<evidence type="ECO:0000256" key="7">
    <source>
        <dbReference type="ARBA" id="ARBA00022927"/>
    </source>
</evidence>
<organism evidence="12 13">
    <name type="scientific">Brachionus plicatilis</name>
    <name type="common">Marine rotifer</name>
    <name type="synonym">Brachionus muelleri</name>
    <dbReference type="NCBI Taxonomy" id="10195"/>
    <lineage>
        <taxon>Eukaryota</taxon>
        <taxon>Metazoa</taxon>
        <taxon>Spiralia</taxon>
        <taxon>Gnathifera</taxon>
        <taxon>Rotifera</taxon>
        <taxon>Eurotatoria</taxon>
        <taxon>Monogononta</taxon>
        <taxon>Pseudotrocha</taxon>
        <taxon>Ploima</taxon>
        <taxon>Brachionidae</taxon>
        <taxon>Brachionus</taxon>
    </lineage>
</organism>
<sequence>MSSNLNVPEALKQLRPYLTLAGQLDQKNEVCIAYYCRLYSVQKGMETNKSAPDCKKFLIQLMDLLEALKKKYPNEESIHSEIVGQACVEKYAIRIFDKADEDDRQARFTKNLVKQFYSAGLLFDILNCFGELSEDLVVKKQYAKRKAMYLNKCFQTGETPIPGPLVGDNFREGFDFEESKQNNEQEFPPHQNIHADQPGPSPTKTNLENFEDQAAGSLPVEVVQKAQKLCKYAQSALQYDDVSTAIKNLEECLVLLKK</sequence>
<evidence type="ECO:0000313" key="13">
    <source>
        <dbReference type="Proteomes" id="UP000276133"/>
    </source>
</evidence>
<dbReference type="Gene3D" id="1.25.40.270">
    <property type="entry name" value="Vacuolar protein sorting-associated protein vta1"/>
    <property type="match status" value="1"/>
</dbReference>
<name>A0A3M7QLL9_BRAPC</name>
<keyword evidence="5" id="KW-0963">Cytoplasm</keyword>
<dbReference type="PANTHER" id="PTHR46009:SF1">
    <property type="entry name" value="VACUOLAR PROTEIN SORTING-ASSOCIATED PROTEIN VTA1 HOMOLOG"/>
    <property type="match status" value="1"/>
</dbReference>
<accession>A0A3M7QLL9</accession>
<dbReference type="Pfam" id="PF18097">
    <property type="entry name" value="Vta1_C"/>
    <property type="match status" value="1"/>
</dbReference>
<dbReference type="InterPro" id="IPR044538">
    <property type="entry name" value="Vta1-like"/>
</dbReference>
<dbReference type="EMBL" id="REGN01005752">
    <property type="protein sequence ID" value="RNA12143.1"/>
    <property type="molecule type" value="Genomic_DNA"/>
</dbReference>
<evidence type="ECO:0000313" key="12">
    <source>
        <dbReference type="EMBL" id="RNA12143.1"/>
    </source>
</evidence>
<dbReference type="Gene3D" id="1.20.5.420">
    <property type="entry name" value="Immunoglobulin FC, subunit C"/>
    <property type="match status" value="1"/>
</dbReference>
<keyword evidence="6" id="KW-0967">Endosome</keyword>
<reference evidence="12 13" key="1">
    <citation type="journal article" date="2018" name="Sci. Rep.">
        <title>Genomic signatures of local adaptation to the degree of environmental predictability in rotifers.</title>
        <authorList>
            <person name="Franch-Gras L."/>
            <person name="Hahn C."/>
            <person name="Garcia-Roger E.M."/>
            <person name="Carmona M.J."/>
            <person name="Serra M."/>
            <person name="Gomez A."/>
        </authorList>
    </citation>
    <scope>NUCLEOTIDE SEQUENCE [LARGE SCALE GENOMIC DNA]</scope>
    <source>
        <strain evidence="12">HYR1</strain>
    </source>
</reference>
<evidence type="ECO:0000256" key="8">
    <source>
        <dbReference type="ARBA" id="ARBA00023136"/>
    </source>
</evidence>
<comment type="caution">
    <text evidence="12">The sequence shown here is derived from an EMBL/GenBank/DDBJ whole genome shotgun (WGS) entry which is preliminary data.</text>
</comment>
<evidence type="ECO:0000256" key="6">
    <source>
        <dbReference type="ARBA" id="ARBA00022753"/>
    </source>
</evidence>
<dbReference type="GO" id="GO:0032511">
    <property type="term" value="P:late endosome to vacuole transport via multivesicular body sorting pathway"/>
    <property type="evidence" value="ECO:0007669"/>
    <property type="project" value="InterPro"/>
</dbReference>
<dbReference type="GO" id="GO:0015031">
    <property type="term" value="P:protein transport"/>
    <property type="evidence" value="ECO:0007669"/>
    <property type="project" value="UniProtKB-KW"/>
</dbReference>
<feature type="domain" description="Vta1 C-terminal" evidence="11">
    <location>
        <begin position="221"/>
        <end position="256"/>
    </location>
</feature>
<keyword evidence="7" id="KW-0653">Protein transport</keyword>
<keyword evidence="4" id="KW-0813">Transport</keyword>
<comment type="subcellular location">
    <subcellularLocation>
        <location evidence="2">Cytoplasm</location>
    </subcellularLocation>
    <subcellularLocation>
        <location evidence="1">Endosome membrane</location>
        <topology evidence="1">Peripheral membrane protein</topology>
    </subcellularLocation>
</comment>
<dbReference type="Pfam" id="PF04652">
    <property type="entry name" value="Vta1"/>
    <property type="match status" value="1"/>
</dbReference>
<dbReference type="InterPro" id="IPR039431">
    <property type="entry name" value="Vta1/CALS_N"/>
</dbReference>
<evidence type="ECO:0000256" key="3">
    <source>
        <dbReference type="ARBA" id="ARBA00007895"/>
    </source>
</evidence>
<evidence type="ECO:0000256" key="1">
    <source>
        <dbReference type="ARBA" id="ARBA00004481"/>
    </source>
</evidence>
<evidence type="ECO:0000259" key="11">
    <source>
        <dbReference type="Pfam" id="PF18097"/>
    </source>
</evidence>
<proteinExistence type="inferred from homology"/>
<dbReference type="GO" id="GO:0010008">
    <property type="term" value="C:endosome membrane"/>
    <property type="evidence" value="ECO:0007669"/>
    <property type="project" value="UniProtKB-SubCell"/>
</dbReference>
<gene>
    <name evidence="12" type="ORF">BpHYR1_033139</name>
</gene>